<dbReference type="RefSeq" id="WP_159750499.1">
    <property type="nucleotide sequence ID" value="NZ_WUQX01000001.1"/>
</dbReference>
<sequence length="66" mass="7554">MEVNHCENRRPCPCTYDCPRHGKCCECVAHHRDNDEGVPGCFFSKEAEATYDRSIEALCRDHGIIQ</sequence>
<name>A0A7X3SI85_9FIRM</name>
<evidence type="ECO:0000313" key="1">
    <source>
        <dbReference type="EMBL" id="MXP75193.1"/>
    </source>
</evidence>
<evidence type="ECO:0008006" key="3">
    <source>
        <dbReference type="Google" id="ProtNLM"/>
    </source>
</evidence>
<dbReference type="Proteomes" id="UP000460412">
    <property type="component" value="Unassembled WGS sequence"/>
</dbReference>
<dbReference type="AlphaFoldDB" id="A0A7X3SI85"/>
<evidence type="ECO:0000313" key="2">
    <source>
        <dbReference type="Proteomes" id="UP000460412"/>
    </source>
</evidence>
<dbReference type="EMBL" id="WUQX01000001">
    <property type="protein sequence ID" value="MXP75193.1"/>
    <property type="molecule type" value="Genomic_DNA"/>
</dbReference>
<organism evidence="1 2">
    <name type="scientific">Sporofaciens musculi</name>
    <dbReference type="NCBI Taxonomy" id="2681861"/>
    <lineage>
        <taxon>Bacteria</taxon>
        <taxon>Bacillati</taxon>
        <taxon>Bacillota</taxon>
        <taxon>Clostridia</taxon>
        <taxon>Lachnospirales</taxon>
        <taxon>Lachnospiraceae</taxon>
        <taxon>Sporofaciens</taxon>
    </lineage>
</organism>
<keyword evidence="2" id="KW-1185">Reference proteome</keyword>
<reference evidence="1 2" key="1">
    <citation type="submission" date="2019-12" db="EMBL/GenBank/DDBJ databases">
        <title>Sporaefaciens musculi gen. nov., sp. nov., a novel bacterium isolated from the caecum of an obese mouse.</title>
        <authorList>
            <person name="Rasmussen T.S."/>
            <person name="Streidl T."/>
            <person name="Hitch T.C.A."/>
            <person name="Wortmann E."/>
            <person name="Deptula P."/>
            <person name="Hansen M."/>
            <person name="Nielsen D.S."/>
            <person name="Clavel T."/>
            <person name="Vogensen F.K."/>
        </authorList>
    </citation>
    <scope>NUCLEOTIDE SEQUENCE [LARGE SCALE GENOMIC DNA]</scope>
    <source>
        <strain evidence="1 2">WCA-9-b2</strain>
    </source>
</reference>
<proteinExistence type="predicted"/>
<protein>
    <recommendedName>
        <fullName evidence="3">Cytosolic protein</fullName>
    </recommendedName>
</protein>
<gene>
    <name evidence="1" type="ORF">GN277_07300</name>
</gene>
<comment type="caution">
    <text evidence="1">The sequence shown here is derived from an EMBL/GenBank/DDBJ whole genome shotgun (WGS) entry which is preliminary data.</text>
</comment>
<accession>A0A7X3SI85</accession>